<protein>
    <recommendedName>
        <fullName evidence="9">DNA-dependent ATPase</fullName>
    </recommendedName>
</protein>
<dbReference type="InterPro" id="IPR050496">
    <property type="entry name" value="SNF2_RAD54_helicase_repair"/>
</dbReference>
<evidence type="ECO:0000313" key="7">
    <source>
        <dbReference type="EMBL" id="ODV69587.1"/>
    </source>
</evidence>
<dbReference type="GO" id="GO:0016787">
    <property type="term" value="F:hydrolase activity"/>
    <property type="evidence" value="ECO:0007669"/>
    <property type="project" value="UniProtKB-KW"/>
</dbReference>
<dbReference type="GO" id="GO:0003690">
    <property type="term" value="F:double-stranded DNA binding"/>
    <property type="evidence" value="ECO:0007669"/>
    <property type="project" value="EnsemblFungi"/>
</dbReference>
<dbReference type="FunFam" id="3.40.50.10810:FF:000020">
    <property type="entry name" value="DNA repair and recombination protein RAD54B"/>
    <property type="match status" value="1"/>
</dbReference>
<dbReference type="InterPro" id="IPR049730">
    <property type="entry name" value="SNF2/RAD54-like_C"/>
</dbReference>
<dbReference type="SUPFAM" id="SSF52540">
    <property type="entry name" value="P-loop containing nucleoside triphosphate hydrolases"/>
    <property type="match status" value="2"/>
</dbReference>
<dbReference type="GO" id="GO:0005524">
    <property type="term" value="F:ATP binding"/>
    <property type="evidence" value="ECO:0007669"/>
    <property type="project" value="InterPro"/>
</dbReference>
<dbReference type="GO" id="GO:0007131">
    <property type="term" value="P:reciprocal meiotic recombination"/>
    <property type="evidence" value="ECO:0007669"/>
    <property type="project" value="EnsemblFungi"/>
</dbReference>
<dbReference type="Gene3D" id="1.20.120.850">
    <property type="entry name" value="SWI2/SNF2 ATPases, N-terminal domain"/>
    <property type="match status" value="1"/>
</dbReference>
<dbReference type="GO" id="GO:0015616">
    <property type="term" value="F:DNA translocase activity"/>
    <property type="evidence" value="ECO:0007669"/>
    <property type="project" value="EnsemblFungi"/>
</dbReference>
<dbReference type="PANTHER" id="PTHR45629:SF7">
    <property type="entry name" value="DNA EXCISION REPAIR PROTEIN ERCC-6-RELATED"/>
    <property type="match status" value="1"/>
</dbReference>
<dbReference type="PROSITE" id="PS51192">
    <property type="entry name" value="HELICASE_ATP_BIND_1"/>
    <property type="match status" value="1"/>
</dbReference>
<keyword evidence="3" id="KW-0067">ATP-binding</keyword>
<dbReference type="Pfam" id="PF00176">
    <property type="entry name" value="SNF2-rel_dom"/>
    <property type="match status" value="1"/>
</dbReference>
<dbReference type="Gene3D" id="3.40.50.300">
    <property type="entry name" value="P-loop containing nucleotide triphosphate hydrolases"/>
    <property type="match status" value="1"/>
</dbReference>
<dbReference type="CDD" id="cd18793">
    <property type="entry name" value="SF2_C_SNF"/>
    <property type="match status" value="1"/>
</dbReference>
<dbReference type="PANTHER" id="PTHR45629">
    <property type="entry name" value="SNF2/RAD54 FAMILY MEMBER"/>
    <property type="match status" value="1"/>
</dbReference>
<sequence>MAYSSKRLYEIYYYHFPHYMLTKNESLSLHLFLLSFAFFVGYGLYSYVPSQIVSGSSAASANNPSSTSTKEVGYVGVSRSNGPGARVASQPGSNPKRPKLARISNTVLQSSASEKPLLMSLSSKYYVVQWRKYTNKKNKSWDGDGYIAVSSSGITLKGDTHGNGNHKLMGKTSNSNIDGLIKFGSYEAEVDYEITSKDELVSLQSFQPASSSSRTSSLSENDSIIPVSQTAARPYKKLQTSLTSRLSSSTSSALTESRKRAPLYETTSEDAFVLPPPPDSSNYVDVVVDPLISKHLRPHQREGIIFLYECLSGFRNYKGNGALLCDEMSLGKTLMTISLIWTLLKQNPDPVSKSPIIKKVLIACPVTLIDNWRKEFKKWLDLNRIGILALNNKPGSSTSKDKQDIISFGKTKVYQVLIMSYEKILTCQDELKTVPFDLLICDEGHRLKNSTNKVIKAFNTNIKIDRKILLTGTPIQNDLVEFYNIINFVNPNILGSFQSFQKNFINPIERSRDINCKNKDTIKRGEDASEQLISLTKNFMLRRTASSISNYLPNKTDLILFCPPTDLQLKLFNYIIKTKNFNALINEVNSNPNNSLSLITLFKKICNSPSLIENDKLFRNLIEADDERQSLNIDIGKLKSNFTSSKINLLIPLLIEFKSLNLKTVLVSNYTQTLDLLQSVIQKLNITFSRLDGSTPNKVRDSLVSTFNKSPDISVFLLSAKSGGVGLNLIGASRLVLFDNDWNPSVDLQAMARIHRDGQTKPVFIYRIFTTGCIDEKILQRQLMKNNLSDKFLDGKTDSKLNSFDIVDLKDLFTVNDSTTSNTHDLLECQCNGDGNNLQDIILDSDSEELDVEGNPSGWISALDYKQVDEEPKRKKLSIRNALAEYQHFDPKSLNRARTIKTGDDVIDKILQNKNTAPISFLLTKFSSGKPTEIES</sequence>
<evidence type="ECO:0000256" key="3">
    <source>
        <dbReference type="ARBA" id="ARBA00022840"/>
    </source>
</evidence>
<dbReference type="GO" id="GO:0005634">
    <property type="term" value="C:nucleus"/>
    <property type="evidence" value="ECO:0007669"/>
    <property type="project" value="TreeGrafter"/>
</dbReference>
<dbReference type="GeneID" id="30998394"/>
<keyword evidence="4" id="KW-1133">Transmembrane helix</keyword>
<evidence type="ECO:0008006" key="9">
    <source>
        <dbReference type="Google" id="ProtNLM"/>
    </source>
</evidence>
<dbReference type="GO" id="GO:0000724">
    <property type="term" value="P:double-strand break repair via homologous recombination"/>
    <property type="evidence" value="ECO:0007669"/>
    <property type="project" value="TreeGrafter"/>
</dbReference>
<keyword evidence="8" id="KW-1185">Reference proteome</keyword>
<evidence type="ECO:0000256" key="4">
    <source>
        <dbReference type="SAM" id="Phobius"/>
    </source>
</evidence>
<keyword evidence="1" id="KW-0547">Nucleotide-binding</keyword>
<dbReference type="GO" id="GO:0045144">
    <property type="term" value="P:meiotic sister chromatid segregation"/>
    <property type="evidence" value="ECO:0007669"/>
    <property type="project" value="EnsemblFungi"/>
</dbReference>
<dbReference type="PROSITE" id="PS51194">
    <property type="entry name" value="HELICASE_CTER"/>
    <property type="match status" value="1"/>
</dbReference>
<evidence type="ECO:0000259" key="6">
    <source>
        <dbReference type="PROSITE" id="PS51194"/>
    </source>
</evidence>
<feature type="transmembrane region" description="Helical" evidence="4">
    <location>
        <begin position="27"/>
        <end position="48"/>
    </location>
</feature>
<dbReference type="InterPro" id="IPR001650">
    <property type="entry name" value="Helicase_C-like"/>
</dbReference>
<dbReference type="EMBL" id="KV454538">
    <property type="protein sequence ID" value="ODV69587.1"/>
    <property type="molecule type" value="Genomic_DNA"/>
</dbReference>
<dbReference type="InterPro" id="IPR014001">
    <property type="entry name" value="Helicase_ATP-bd"/>
</dbReference>
<keyword evidence="2" id="KW-0378">Hydrolase</keyword>
<evidence type="ECO:0000313" key="8">
    <source>
        <dbReference type="Proteomes" id="UP000095085"/>
    </source>
</evidence>
<dbReference type="Proteomes" id="UP000095085">
    <property type="component" value="Unassembled WGS sequence"/>
</dbReference>
<organism evidence="7 8">
    <name type="scientific">Hyphopichia burtonii NRRL Y-1933</name>
    <dbReference type="NCBI Taxonomy" id="984485"/>
    <lineage>
        <taxon>Eukaryota</taxon>
        <taxon>Fungi</taxon>
        <taxon>Dikarya</taxon>
        <taxon>Ascomycota</taxon>
        <taxon>Saccharomycotina</taxon>
        <taxon>Pichiomycetes</taxon>
        <taxon>Debaryomycetaceae</taxon>
        <taxon>Hyphopichia</taxon>
    </lineage>
</organism>
<dbReference type="SMART" id="SM00490">
    <property type="entry name" value="HELICc"/>
    <property type="match status" value="1"/>
</dbReference>
<reference evidence="8" key="1">
    <citation type="submission" date="2016-05" db="EMBL/GenBank/DDBJ databases">
        <title>Comparative genomics of biotechnologically important yeasts.</title>
        <authorList>
            <consortium name="DOE Joint Genome Institute"/>
            <person name="Riley R."/>
            <person name="Haridas S."/>
            <person name="Wolfe K.H."/>
            <person name="Lopes M.R."/>
            <person name="Hittinger C.T."/>
            <person name="Goker M."/>
            <person name="Salamov A."/>
            <person name="Wisecaver J."/>
            <person name="Long T.M."/>
            <person name="Aerts A.L."/>
            <person name="Barry K."/>
            <person name="Choi C."/>
            <person name="Clum A."/>
            <person name="Coughlan A.Y."/>
            <person name="Deshpande S."/>
            <person name="Douglass A.P."/>
            <person name="Hanson S.J."/>
            <person name="Klenk H.-P."/>
            <person name="Labutti K."/>
            <person name="Lapidus A."/>
            <person name="Lindquist E."/>
            <person name="Lipzen A."/>
            <person name="Meier-Kolthoff J.P."/>
            <person name="Ohm R.A."/>
            <person name="Otillar R.P."/>
            <person name="Pangilinan J."/>
            <person name="Peng Y."/>
            <person name="Rokas A."/>
            <person name="Rosa C.A."/>
            <person name="Scheuner C."/>
            <person name="Sibirny A.A."/>
            <person name="Slot J.C."/>
            <person name="Stielow J.B."/>
            <person name="Sun H."/>
            <person name="Kurtzman C.P."/>
            <person name="Blackwell M."/>
            <person name="Grigoriev I.V."/>
            <person name="Jeffries T.W."/>
        </authorList>
    </citation>
    <scope>NUCLEOTIDE SEQUENCE [LARGE SCALE GENOMIC DNA]</scope>
    <source>
        <strain evidence="8">NRRL Y-1933</strain>
    </source>
</reference>
<dbReference type="GO" id="GO:0030491">
    <property type="term" value="P:heteroduplex formation"/>
    <property type="evidence" value="ECO:0007669"/>
    <property type="project" value="EnsemblFungi"/>
</dbReference>
<dbReference type="OrthoDB" id="413460at2759"/>
<accession>A0A1E4RQQ1</accession>
<dbReference type="SMART" id="SM00487">
    <property type="entry name" value="DEXDc"/>
    <property type="match status" value="1"/>
</dbReference>
<dbReference type="RefSeq" id="XP_020078654.1">
    <property type="nucleotide sequence ID" value="XM_020223845.1"/>
</dbReference>
<evidence type="ECO:0000256" key="1">
    <source>
        <dbReference type="ARBA" id="ARBA00022741"/>
    </source>
</evidence>
<gene>
    <name evidence="7" type="ORF">HYPBUDRAFT_8953</name>
</gene>
<name>A0A1E4RQQ1_9ASCO</name>
<dbReference type="InterPro" id="IPR038718">
    <property type="entry name" value="SNF2-like_sf"/>
</dbReference>
<keyword evidence="4" id="KW-0472">Membrane</keyword>
<evidence type="ECO:0000259" key="5">
    <source>
        <dbReference type="PROSITE" id="PS51192"/>
    </source>
</evidence>
<dbReference type="STRING" id="984485.A0A1E4RQQ1"/>
<dbReference type="InterPro" id="IPR000330">
    <property type="entry name" value="SNF2_N"/>
</dbReference>
<dbReference type="InterPro" id="IPR027417">
    <property type="entry name" value="P-loop_NTPase"/>
</dbReference>
<keyword evidence="4" id="KW-0812">Transmembrane</keyword>
<dbReference type="AlphaFoldDB" id="A0A1E4RQQ1"/>
<dbReference type="CDD" id="cd18004">
    <property type="entry name" value="DEXHc_RAD54"/>
    <property type="match status" value="1"/>
</dbReference>
<dbReference type="GO" id="GO:0032392">
    <property type="term" value="P:DNA geometric change"/>
    <property type="evidence" value="ECO:0007669"/>
    <property type="project" value="EnsemblFungi"/>
</dbReference>
<proteinExistence type="predicted"/>
<feature type="domain" description="Helicase C-terminal" evidence="6">
    <location>
        <begin position="649"/>
        <end position="805"/>
    </location>
</feature>
<feature type="domain" description="Helicase ATP-binding" evidence="5">
    <location>
        <begin position="313"/>
        <end position="492"/>
    </location>
</feature>
<dbReference type="Gene3D" id="3.40.50.10810">
    <property type="entry name" value="Tandem AAA-ATPase domain"/>
    <property type="match status" value="1"/>
</dbReference>
<dbReference type="Pfam" id="PF00271">
    <property type="entry name" value="Helicase_C"/>
    <property type="match status" value="1"/>
</dbReference>
<evidence type="ECO:0000256" key="2">
    <source>
        <dbReference type="ARBA" id="ARBA00022801"/>
    </source>
</evidence>